<dbReference type="AlphaFoldDB" id="A0A3E4Z511"/>
<dbReference type="InterPro" id="IPR025905">
    <property type="entry name" value="NVEALA"/>
</dbReference>
<evidence type="ECO:0000313" key="2">
    <source>
        <dbReference type="EMBL" id="RGM85524.1"/>
    </source>
</evidence>
<dbReference type="Proteomes" id="UP000284998">
    <property type="component" value="Unassembled WGS sequence"/>
</dbReference>
<evidence type="ECO:0000313" key="4">
    <source>
        <dbReference type="Proteomes" id="UP000260814"/>
    </source>
</evidence>
<accession>A0A3E4Z511</accession>
<name>A0A3E4Z511_9BACT</name>
<feature type="chain" id="PRO_5036081273" evidence="1">
    <location>
        <begin position="25"/>
        <end position="77"/>
    </location>
</feature>
<dbReference type="Proteomes" id="UP000260814">
    <property type="component" value="Unassembled WGS sequence"/>
</dbReference>
<evidence type="ECO:0000256" key="1">
    <source>
        <dbReference type="SAM" id="SignalP"/>
    </source>
</evidence>
<dbReference type="RefSeq" id="WP_117702911.1">
    <property type="nucleotide sequence ID" value="NZ_QRJS01000002.1"/>
</dbReference>
<keyword evidence="1" id="KW-0732">Signal</keyword>
<evidence type="ECO:0000313" key="5">
    <source>
        <dbReference type="Proteomes" id="UP000284998"/>
    </source>
</evidence>
<gene>
    <name evidence="3" type="ORF">DW204_01155</name>
    <name evidence="2" type="ORF">DXB87_16155</name>
</gene>
<dbReference type="EMBL" id="QSTW01000031">
    <property type="protein sequence ID" value="RGM85524.1"/>
    <property type="molecule type" value="Genomic_DNA"/>
</dbReference>
<sequence length="77" mass="8480">MKKNILKLVFASAFALVAGYSVYASQQKTELSELALANIEAIAKGEVIVGVPCAQICQNCWCIYFDPYEEIEGTPYI</sequence>
<comment type="caution">
    <text evidence="2">The sequence shown here is derived from an EMBL/GenBank/DDBJ whole genome shotgun (WGS) entry which is preliminary data.</text>
</comment>
<evidence type="ECO:0000313" key="3">
    <source>
        <dbReference type="EMBL" id="RHH50420.1"/>
    </source>
</evidence>
<reference evidence="4 5" key="1">
    <citation type="submission" date="2018-08" db="EMBL/GenBank/DDBJ databases">
        <title>A genome reference for cultivated species of the human gut microbiota.</title>
        <authorList>
            <person name="Zou Y."/>
            <person name="Xue W."/>
            <person name="Luo G."/>
        </authorList>
    </citation>
    <scope>NUCLEOTIDE SEQUENCE [LARGE SCALE GENOMIC DNA]</scope>
    <source>
        <strain evidence="3 5">AM17-44</strain>
        <strain evidence="2 4">OM06-2</strain>
    </source>
</reference>
<organism evidence="2 4">
    <name type="scientific">Phocaeicola plebeius</name>
    <dbReference type="NCBI Taxonomy" id="310297"/>
    <lineage>
        <taxon>Bacteria</taxon>
        <taxon>Pseudomonadati</taxon>
        <taxon>Bacteroidota</taxon>
        <taxon>Bacteroidia</taxon>
        <taxon>Bacteroidales</taxon>
        <taxon>Bacteroidaceae</taxon>
        <taxon>Phocaeicola</taxon>
    </lineage>
</organism>
<dbReference type="EMBL" id="QRJS01000002">
    <property type="protein sequence ID" value="RHH50420.1"/>
    <property type="molecule type" value="Genomic_DNA"/>
</dbReference>
<dbReference type="Pfam" id="PF14055">
    <property type="entry name" value="NVEALA"/>
    <property type="match status" value="1"/>
</dbReference>
<proteinExistence type="predicted"/>
<feature type="signal peptide" evidence="1">
    <location>
        <begin position="1"/>
        <end position="24"/>
    </location>
</feature>
<protein>
    <submittedName>
        <fullName evidence="2">Uncharacterized protein</fullName>
    </submittedName>
</protein>